<sequence length="187" mass="18977">MKGKFARTIAVIATGSLLAVASGGMAVASPVGGHGSSTTEAAFAQVLKQRDDLTKIAYAGDVAGTKSQLKKLTPLLADLAAGKKYAIQVESQDLAVDAKARSVEVSRVLTTPGATPRQLPPLPDVGALIPDLPPPLSVVSDLLKTLLNALTGLLSSLLKALPIPLPLPALPLPGVPTPALPVPLPTP</sequence>
<protein>
    <submittedName>
        <fullName evidence="2">Uncharacterized protein</fullName>
    </submittedName>
</protein>
<dbReference type="AlphaFoldDB" id="A0A1H2ZC18"/>
<feature type="chain" id="PRO_5039485910" evidence="1">
    <location>
        <begin position="22"/>
        <end position="187"/>
    </location>
</feature>
<dbReference type="EMBL" id="FNON01000002">
    <property type="protein sequence ID" value="SDX15053.1"/>
    <property type="molecule type" value="Genomic_DNA"/>
</dbReference>
<name>A0A1H2ZC18_9PSEU</name>
<organism evidence="2 3">
    <name type="scientific">Amycolatopsis xylanica</name>
    <dbReference type="NCBI Taxonomy" id="589385"/>
    <lineage>
        <taxon>Bacteria</taxon>
        <taxon>Bacillati</taxon>
        <taxon>Actinomycetota</taxon>
        <taxon>Actinomycetes</taxon>
        <taxon>Pseudonocardiales</taxon>
        <taxon>Pseudonocardiaceae</taxon>
        <taxon>Amycolatopsis</taxon>
    </lineage>
</organism>
<keyword evidence="3" id="KW-1185">Reference proteome</keyword>
<evidence type="ECO:0000313" key="3">
    <source>
        <dbReference type="Proteomes" id="UP000199515"/>
    </source>
</evidence>
<accession>A0A1H2ZC18</accession>
<dbReference type="OrthoDB" id="3629183at2"/>
<feature type="signal peptide" evidence="1">
    <location>
        <begin position="1"/>
        <end position="21"/>
    </location>
</feature>
<dbReference type="Proteomes" id="UP000199515">
    <property type="component" value="Unassembled WGS sequence"/>
</dbReference>
<evidence type="ECO:0000256" key="1">
    <source>
        <dbReference type="SAM" id="SignalP"/>
    </source>
</evidence>
<dbReference type="RefSeq" id="WP_091288344.1">
    <property type="nucleotide sequence ID" value="NZ_FNON01000002.1"/>
</dbReference>
<reference evidence="2 3" key="1">
    <citation type="submission" date="2016-10" db="EMBL/GenBank/DDBJ databases">
        <authorList>
            <person name="de Groot N.N."/>
        </authorList>
    </citation>
    <scope>NUCLEOTIDE SEQUENCE [LARGE SCALE GENOMIC DNA]</scope>
    <source>
        <strain evidence="2 3">CPCC 202699</strain>
    </source>
</reference>
<proteinExistence type="predicted"/>
<gene>
    <name evidence="2" type="ORF">SAMN05421504_102463</name>
</gene>
<evidence type="ECO:0000313" key="2">
    <source>
        <dbReference type="EMBL" id="SDX15053.1"/>
    </source>
</evidence>
<keyword evidence="1" id="KW-0732">Signal</keyword>